<dbReference type="Pfam" id="PF04646">
    <property type="entry name" value="DUF604"/>
    <property type="match status" value="1"/>
</dbReference>
<sequence length="468" mass="53034">MHTFSRAFTATPSRFKHFLLLLSALLFLSILHRLHHLHHHLYPSPAAFPTFESPTTLPPPLPSLSVHHLLFSVASSSSSLNSRASYLRIWHSPISHLNTTFLFLDRPLPNSSLSLPPIIVQAKSSSLSAGHRIARIVKDALSLNVPGIYWYVFGDDDTFFFTENLVRILSKYDHNKWYYIGCGSESYEQNEKFYFDMAFGGGGYAISAPLARVLGRVLDSCLDRYRHFYGSDARVFACLAELGVHLTIEPGFHQVDVRGNLFGLLSAHPLSLVASLHHIDAVEPIFPGMSRIQALEHLFNAVHVDPARVLQQSVCYDRTNSLTVSISWGYAIQVYEGNELLPEVLTFQRTFKPWKRGKNVASSRYMFKTRDYPSDPCKRPVVFFLHTEVADTAGIWTNYTRHSAGDCLRSKEIEKLKEIIVFSHNLGFDIEQMKAPRRDCCDILSSSDETMRIQIRKCGTDELITRQG</sequence>
<proteinExistence type="predicted"/>
<evidence type="ECO:0000313" key="2">
    <source>
        <dbReference type="Proteomes" id="UP000231279"/>
    </source>
</evidence>
<dbReference type="EMBL" id="NKXS01001473">
    <property type="protein sequence ID" value="PIN18334.1"/>
    <property type="molecule type" value="Genomic_DNA"/>
</dbReference>
<reference evidence="2" key="1">
    <citation type="journal article" date="2018" name="Gigascience">
        <title>Genome assembly of the Pink Ipe (Handroanthus impetiginosus, Bignoniaceae), a highly valued, ecologically keystone Neotropical timber forest tree.</title>
        <authorList>
            <person name="Silva-Junior O.B."/>
            <person name="Grattapaglia D."/>
            <person name="Novaes E."/>
            <person name="Collevatti R.G."/>
        </authorList>
    </citation>
    <scope>NUCLEOTIDE SEQUENCE [LARGE SCALE GENOMIC DNA]</scope>
    <source>
        <strain evidence="2">cv. UFG-1</strain>
    </source>
</reference>
<dbReference type="PANTHER" id="PTHR10811">
    <property type="entry name" value="FRINGE-RELATED"/>
    <property type="match status" value="1"/>
</dbReference>
<comment type="caution">
    <text evidence="1">The sequence shown here is derived from an EMBL/GenBank/DDBJ whole genome shotgun (WGS) entry which is preliminary data.</text>
</comment>
<keyword evidence="2" id="KW-1185">Reference proteome</keyword>
<organism evidence="1 2">
    <name type="scientific">Handroanthus impetiginosus</name>
    <dbReference type="NCBI Taxonomy" id="429701"/>
    <lineage>
        <taxon>Eukaryota</taxon>
        <taxon>Viridiplantae</taxon>
        <taxon>Streptophyta</taxon>
        <taxon>Embryophyta</taxon>
        <taxon>Tracheophyta</taxon>
        <taxon>Spermatophyta</taxon>
        <taxon>Magnoliopsida</taxon>
        <taxon>eudicotyledons</taxon>
        <taxon>Gunneridae</taxon>
        <taxon>Pentapetalae</taxon>
        <taxon>asterids</taxon>
        <taxon>lamiids</taxon>
        <taxon>Lamiales</taxon>
        <taxon>Bignoniaceae</taxon>
        <taxon>Crescentiina</taxon>
        <taxon>Tabebuia alliance</taxon>
        <taxon>Handroanthus</taxon>
    </lineage>
</organism>
<dbReference type="AlphaFoldDB" id="A0A2G9HLF2"/>
<dbReference type="Gene3D" id="3.90.550.50">
    <property type="match status" value="1"/>
</dbReference>
<dbReference type="InterPro" id="IPR006740">
    <property type="entry name" value="DUF604"/>
</dbReference>
<dbReference type="EC" id="2.4.1.222" evidence="1"/>
<evidence type="ECO:0000313" key="1">
    <source>
        <dbReference type="EMBL" id="PIN18334.1"/>
    </source>
</evidence>
<gene>
    <name evidence="1" type="ORF">CDL12_08994</name>
</gene>
<dbReference type="Proteomes" id="UP000231279">
    <property type="component" value="Unassembled WGS sequence"/>
</dbReference>
<dbReference type="GO" id="GO:0033829">
    <property type="term" value="F:O-fucosylpeptide 3-beta-N-acetylglucosaminyltransferase activity"/>
    <property type="evidence" value="ECO:0007669"/>
    <property type="project" value="UniProtKB-EC"/>
</dbReference>
<dbReference type="STRING" id="429701.A0A2G9HLF2"/>
<dbReference type="OrthoDB" id="421979at2759"/>
<accession>A0A2G9HLF2</accession>
<protein>
    <submittedName>
        <fullName evidence="1">Galactosyltransferase</fullName>
        <ecNumber evidence="1">2.4.1.222</ecNumber>
    </submittedName>
</protein>
<keyword evidence="1" id="KW-0328">Glycosyltransferase</keyword>
<keyword evidence="1" id="KW-0808">Transferase</keyword>
<name>A0A2G9HLF2_9LAMI</name>